<sequence length="463" mass="49263">MTPPAVPAALHPVVAAFLADRTAVHAALERFGSPLHLVFPQVFDDNLAKLTGVLDRARCRSRIYYAHKVNRSAAFVRSAARAGIGIDVASGAELRSALEAGFTPDRVEITGPKGSSLLRAAVAAGVTINVDNLWELARIAELADTRVPVLLRLSGFPGSAPSRFGIDLGEVEAAFDLLARHPDRLALLGVAFHLDTASTQERVRAVGECLTVIERAYACGFTPSVLDIGGGLRQVFVADPAAYDAYDQALRAGLLGHGPALHWGTGSFGYHVADGVAHGTPVFHKYANTDSATDILTELLDAPLPEHGGRALSAVLADNLLDLWLEPGKALADRAGITVARVEFVKRAGTGATLVHLDLSRDTVTAADQEVLIDPLVLSEPGESAPAGVFFAGHLCLERDLVTQRQVRVTRIPDPGDPVVFPNTGAYHMDLSAATAAMHPTPPKVAVLHRDSRFELCDDEVWR</sequence>
<organism evidence="6 7">
    <name type="scientific">Nocardia ignorata</name>
    <dbReference type="NCBI Taxonomy" id="145285"/>
    <lineage>
        <taxon>Bacteria</taxon>
        <taxon>Bacillati</taxon>
        <taxon>Actinomycetota</taxon>
        <taxon>Actinomycetes</taxon>
        <taxon>Mycobacteriales</taxon>
        <taxon>Nocardiaceae</taxon>
        <taxon>Nocardia</taxon>
    </lineage>
</organism>
<dbReference type="SUPFAM" id="SSF50621">
    <property type="entry name" value="Alanine racemase C-terminal domain-like"/>
    <property type="match status" value="1"/>
</dbReference>
<keyword evidence="2" id="KW-0210">Decarboxylase</keyword>
<feature type="active site" description="Proton donor" evidence="4">
    <location>
        <position position="396"/>
    </location>
</feature>
<feature type="domain" description="Orn/DAP/Arg decarboxylase 2 N-terminal" evidence="5">
    <location>
        <begin position="60"/>
        <end position="248"/>
    </location>
</feature>
<dbReference type="GO" id="GO:0008836">
    <property type="term" value="F:diaminopimelate decarboxylase activity"/>
    <property type="evidence" value="ECO:0007669"/>
    <property type="project" value="TreeGrafter"/>
</dbReference>
<evidence type="ECO:0000256" key="3">
    <source>
        <dbReference type="ARBA" id="ARBA00022898"/>
    </source>
</evidence>
<dbReference type="InterPro" id="IPR009006">
    <property type="entry name" value="Ala_racemase/Decarboxylase_C"/>
</dbReference>
<dbReference type="AlphaFoldDB" id="A0A4V6PUK8"/>
<dbReference type="Gene3D" id="2.40.37.10">
    <property type="entry name" value="Lyase, Ornithine Decarboxylase, Chain A, domain 1"/>
    <property type="match status" value="1"/>
</dbReference>
<dbReference type="PRINTS" id="PR01179">
    <property type="entry name" value="ODADCRBXLASE"/>
</dbReference>
<dbReference type="PANTHER" id="PTHR43727:SF2">
    <property type="entry name" value="GROUP IV DECARBOXYLASE"/>
    <property type="match status" value="1"/>
</dbReference>
<dbReference type="SUPFAM" id="SSF51419">
    <property type="entry name" value="PLP-binding barrel"/>
    <property type="match status" value="1"/>
</dbReference>
<reference evidence="6 7" key="1">
    <citation type="submission" date="2019-03" db="EMBL/GenBank/DDBJ databases">
        <title>Genomic Encyclopedia of Type Strains, Phase IV (KMG-IV): sequencing the most valuable type-strain genomes for metagenomic binning, comparative biology and taxonomic classification.</title>
        <authorList>
            <person name="Goeker M."/>
        </authorList>
    </citation>
    <scope>NUCLEOTIDE SEQUENCE [LARGE SCALE GENOMIC DNA]</scope>
    <source>
        <strain evidence="6 7">DSM 44496</strain>
    </source>
</reference>
<evidence type="ECO:0000256" key="1">
    <source>
        <dbReference type="ARBA" id="ARBA00001933"/>
    </source>
</evidence>
<dbReference type="GO" id="GO:0009089">
    <property type="term" value="P:lysine biosynthetic process via diaminopimelate"/>
    <property type="evidence" value="ECO:0007669"/>
    <property type="project" value="TreeGrafter"/>
</dbReference>
<dbReference type="PROSITE" id="PS00878">
    <property type="entry name" value="ODR_DC_2_1"/>
    <property type="match status" value="1"/>
</dbReference>
<accession>A0A4V6PUK8</accession>
<evidence type="ECO:0000259" key="5">
    <source>
        <dbReference type="Pfam" id="PF02784"/>
    </source>
</evidence>
<dbReference type="PANTHER" id="PTHR43727">
    <property type="entry name" value="DIAMINOPIMELATE DECARBOXYLASE"/>
    <property type="match status" value="1"/>
</dbReference>
<dbReference type="Proteomes" id="UP000295087">
    <property type="component" value="Unassembled WGS sequence"/>
</dbReference>
<dbReference type="InterPro" id="IPR022653">
    <property type="entry name" value="De-COase2_pyr-phos_BS"/>
</dbReference>
<evidence type="ECO:0000313" key="6">
    <source>
        <dbReference type="EMBL" id="TDP33112.1"/>
    </source>
</evidence>
<evidence type="ECO:0000256" key="2">
    <source>
        <dbReference type="ARBA" id="ARBA00022793"/>
    </source>
</evidence>
<dbReference type="InterPro" id="IPR000183">
    <property type="entry name" value="Orn/DAP/Arg_de-COase"/>
</dbReference>
<proteinExistence type="predicted"/>
<dbReference type="InterPro" id="IPR022644">
    <property type="entry name" value="De-COase2_N"/>
</dbReference>
<keyword evidence="2" id="KW-0456">Lyase</keyword>
<keyword evidence="3 4" id="KW-0663">Pyridoxal phosphate</keyword>
<evidence type="ECO:0000313" key="7">
    <source>
        <dbReference type="Proteomes" id="UP000295087"/>
    </source>
</evidence>
<name>A0A4V6PUK8_NOCIG</name>
<dbReference type="InterPro" id="IPR029066">
    <property type="entry name" value="PLP-binding_barrel"/>
</dbReference>
<evidence type="ECO:0000256" key="4">
    <source>
        <dbReference type="PIRSR" id="PIRSR600183-50"/>
    </source>
</evidence>
<gene>
    <name evidence="6" type="ORF">DFR75_105350</name>
</gene>
<comment type="caution">
    <text evidence="6">The sequence shown here is derived from an EMBL/GenBank/DDBJ whole genome shotgun (WGS) entry which is preliminary data.</text>
</comment>
<dbReference type="Pfam" id="PF02784">
    <property type="entry name" value="Orn_Arg_deC_N"/>
    <property type="match status" value="1"/>
</dbReference>
<keyword evidence="7" id="KW-1185">Reference proteome</keyword>
<comment type="cofactor">
    <cofactor evidence="1 4">
        <name>pyridoxal 5'-phosphate</name>
        <dbReference type="ChEBI" id="CHEBI:597326"/>
    </cofactor>
</comment>
<feature type="modified residue" description="N6-(pyridoxal phosphate)lysine" evidence="4">
    <location>
        <position position="68"/>
    </location>
</feature>
<protein>
    <submittedName>
        <fullName evidence="6">Diaminopimelate decarboxylase</fullName>
    </submittedName>
</protein>
<dbReference type="Gene3D" id="3.20.20.10">
    <property type="entry name" value="Alanine racemase"/>
    <property type="match status" value="1"/>
</dbReference>
<dbReference type="RefSeq" id="WP_067489414.1">
    <property type="nucleotide sequence ID" value="NZ_SNXK01000005.1"/>
</dbReference>
<dbReference type="EMBL" id="SNXK01000005">
    <property type="protein sequence ID" value="TDP33112.1"/>
    <property type="molecule type" value="Genomic_DNA"/>
</dbReference>